<feature type="compositionally biased region" description="Basic and acidic residues" evidence="5">
    <location>
        <begin position="182"/>
        <end position="192"/>
    </location>
</feature>
<dbReference type="PANTHER" id="PTHR12911">
    <property type="entry name" value="SAD1/UNC-84-LIKE PROTEIN-RELATED"/>
    <property type="match status" value="1"/>
</dbReference>
<feature type="domain" description="SUN" evidence="6">
    <location>
        <begin position="345"/>
        <end position="510"/>
    </location>
</feature>
<dbReference type="Proteomes" id="UP000291343">
    <property type="component" value="Unassembled WGS sequence"/>
</dbReference>
<reference evidence="7 8" key="1">
    <citation type="journal article" date="2017" name="Gigascience">
        <title>Genome sequence of the small brown planthopper, Laodelphax striatellus.</title>
        <authorList>
            <person name="Zhu J."/>
            <person name="Jiang F."/>
            <person name="Wang X."/>
            <person name="Yang P."/>
            <person name="Bao Y."/>
            <person name="Zhao W."/>
            <person name="Wang W."/>
            <person name="Lu H."/>
            <person name="Wang Q."/>
            <person name="Cui N."/>
            <person name="Li J."/>
            <person name="Chen X."/>
            <person name="Luo L."/>
            <person name="Yu J."/>
            <person name="Kang L."/>
            <person name="Cui F."/>
        </authorList>
    </citation>
    <scope>NUCLEOTIDE SEQUENCE [LARGE SCALE GENOMIC DNA]</scope>
    <source>
        <strain evidence="7">Lst14</strain>
    </source>
</reference>
<dbReference type="AlphaFoldDB" id="A0A482X5A7"/>
<dbReference type="PROSITE" id="PS51469">
    <property type="entry name" value="SUN"/>
    <property type="match status" value="1"/>
</dbReference>
<dbReference type="SMR" id="A0A482X5A7"/>
<evidence type="ECO:0000256" key="5">
    <source>
        <dbReference type="SAM" id="MobiDB-lite"/>
    </source>
</evidence>
<evidence type="ECO:0000256" key="1">
    <source>
        <dbReference type="ARBA" id="ARBA00004370"/>
    </source>
</evidence>
<evidence type="ECO:0000313" key="8">
    <source>
        <dbReference type="Proteomes" id="UP000291343"/>
    </source>
</evidence>
<dbReference type="InterPro" id="IPR012919">
    <property type="entry name" value="SUN_dom"/>
</dbReference>
<keyword evidence="3" id="KW-1133">Transmembrane helix</keyword>
<dbReference type="EMBL" id="QKKF02017260">
    <property type="protein sequence ID" value="RZF41049.1"/>
    <property type="molecule type" value="Genomic_DNA"/>
</dbReference>
<accession>A0A482X5A7</accession>
<evidence type="ECO:0000256" key="4">
    <source>
        <dbReference type="ARBA" id="ARBA00023136"/>
    </source>
</evidence>
<sequence length="512" mass="57320">MVVSTEALLIDSCNEPRKVAAQSLVLQDMAQLQAKVETLEKIKCSKNCTVQCLTTLWKLLEAVSSKLQTHKRTLHLEKYQIFGFDFGNKYFSSSSHNSAVTYGQIMTTRRLTMGLRNERVQPPCLNLSKLRKRTKFKYRAENTANSSKEDQSPCGSNFSDCSGSDTAVISFGCDRSPSSTPETKKDRLKGHGDAKEFVENSEHPCDSEAPLLKSKVNKIEQETQTDVPRKSNRLKIGIGLILLSVFFCCIQNDFLDILKDLHDEYFSRSYPTEALLIDSCNEPEKVAAQSLVLQDMAQLQAKVETLEKALVLLQQPKAMQRNIAADKMLEQLYGPMPDYALEATGGSIIETPNTQTYSSSGTISIFGFDFWKQVTSHPRLIIQGLIQPGECWSFKGPVGSVVIQLSRQIKVTSITLEHFPDYLLPTGSPTLSAPKIFSVIAVPDCDDCKLKHLGLFEYSLFGPARQTFIISREIFESMPAVKIIEIHFTANHGNPIYTCVYRVRIHGEPHND</sequence>
<dbReference type="Gene3D" id="2.60.120.260">
    <property type="entry name" value="Galactose-binding domain-like"/>
    <property type="match status" value="1"/>
</dbReference>
<keyword evidence="2" id="KW-0812">Transmembrane</keyword>
<evidence type="ECO:0000256" key="2">
    <source>
        <dbReference type="ARBA" id="ARBA00022692"/>
    </source>
</evidence>
<comment type="caution">
    <text evidence="7">The sequence shown here is derived from an EMBL/GenBank/DDBJ whole genome shotgun (WGS) entry which is preliminary data.</text>
</comment>
<evidence type="ECO:0000313" key="7">
    <source>
        <dbReference type="EMBL" id="RZF41049.1"/>
    </source>
</evidence>
<dbReference type="STRING" id="195883.A0A482X5A7"/>
<dbReference type="GO" id="GO:0034993">
    <property type="term" value="C:meiotic nuclear membrane microtubule tethering complex"/>
    <property type="evidence" value="ECO:0007669"/>
    <property type="project" value="TreeGrafter"/>
</dbReference>
<dbReference type="InParanoid" id="A0A482X5A7"/>
<dbReference type="PANTHER" id="PTHR12911:SF8">
    <property type="entry name" value="KLAROID PROTEIN-RELATED"/>
    <property type="match status" value="1"/>
</dbReference>
<dbReference type="InterPro" id="IPR045119">
    <property type="entry name" value="SUN1-5"/>
</dbReference>
<dbReference type="Pfam" id="PF07738">
    <property type="entry name" value="Sad1_UNC"/>
    <property type="match status" value="1"/>
</dbReference>
<dbReference type="GO" id="GO:0043495">
    <property type="term" value="F:protein-membrane adaptor activity"/>
    <property type="evidence" value="ECO:0007669"/>
    <property type="project" value="TreeGrafter"/>
</dbReference>
<keyword evidence="8" id="KW-1185">Reference proteome</keyword>
<evidence type="ECO:0000256" key="3">
    <source>
        <dbReference type="ARBA" id="ARBA00022989"/>
    </source>
</evidence>
<dbReference type="OrthoDB" id="342281at2759"/>
<protein>
    <recommendedName>
        <fullName evidence="6">SUN domain-containing protein</fullName>
    </recommendedName>
</protein>
<gene>
    <name evidence="7" type="ORF">LSTR_LSTR002681</name>
</gene>
<evidence type="ECO:0000259" key="6">
    <source>
        <dbReference type="PROSITE" id="PS51469"/>
    </source>
</evidence>
<comment type="subcellular location">
    <subcellularLocation>
        <location evidence="1">Membrane</location>
    </subcellularLocation>
</comment>
<organism evidence="7 8">
    <name type="scientific">Laodelphax striatellus</name>
    <name type="common">Small brown planthopper</name>
    <name type="synonym">Delphax striatella</name>
    <dbReference type="NCBI Taxonomy" id="195883"/>
    <lineage>
        <taxon>Eukaryota</taxon>
        <taxon>Metazoa</taxon>
        <taxon>Ecdysozoa</taxon>
        <taxon>Arthropoda</taxon>
        <taxon>Hexapoda</taxon>
        <taxon>Insecta</taxon>
        <taxon>Pterygota</taxon>
        <taxon>Neoptera</taxon>
        <taxon>Paraneoptera</taxon>
        <taxon>Hemiptera</taxon>
        <taxon>Auchenorrhyncha</taxon>
        <taxon>Fulgoroidea</taxon>
        <taxon>Delphacidae</taxon>
        <taxon>Criomorphinae</taxon>
        <taxon>Laodelphax</taxon>
    </lineage>
</organism>
<feature type="region of interest" description="Disordered" evidence="5">
    <location>
        <begin position="172"/>
        <end position="192"/>
    </location>
</feature>
<name>A0A482X5A7_LAOST</name>
<keyword evidence="4" id="KW-0472">Membrane</keyword>
<proteinExistence type="predicted"/>